<evidence type="ECO:0000256" key="5">
    <source>
        <dbReference type="ARBA" id="ARBA00023242"/>
    </source>
</evidence>
<comment type="subcellular location">
    <subcellularLocation>
        <location evidence="1">Nucleus</location>
    </subcellularLocation>
</comment>
<sequence length="750" mass="82644">MKPQFSSLRSQVSSSTLRGAIEKSRDHTPIPHATESRVRLISVEDKAHATAIARDISEGKQTRFELVSFKEMKQHIPLRSKFYSGYHVLCHTNSRKPAGWLVCNYALSGHCPFKSALKKYDTVLGTSTLRNHTRTHEGQNRKTTDMGVAKVGSVMKGKVIDAAVYAVVEGLLPLSFAYNKHGMLVFATSLVEAGRSVPMATEVDVRDLLPSNNAVRDGVSRLARKQQELFRNNELQAILDCGGGVTSDGLKQDTTGTKYYDFVVHYFRLGKPNILTRERPCRLVSKVIFLQQHLGAESAVALKDTFDQALLSRVGIELDVFMRNFKFVTDCASNMPCIVGASSSSSKVPLTEKCLGCISHQLNTVMKHVVDDACAEKSVIAGDLSRVKTVVRVFKHGNWNDLLPSGFALIQEIETRFGTTHSVVERFLKSASKVGNIIAQKESEAAAKAFDGLLRSDDWAGTVIFPALEAITTAFSPLRHMQTCLEASSHPTMHLLLPMLETAKRQLRNLSSGMAQGANFNVPHQLTQDLCAAVLAQLRKVEIHDLWVAGCVLHPRMCGLSFISEGNQRNGLKSRACVLIRRILKSMSSAVDNAKDTPSVVLDAQSNSRMQPNSLGENRFRLEDAFDIPDYSSSDADSLSKYLGRSYPGSVMRNFQGGMDIVNFWIAQAQIYPDLSKIALRIFATPVSSASSERNFSAVNRIVSSDRSRLKPQIVEDLVYARSSILNQASQDSEGPIELDSESNGESSRK</sequence>
<evidence type="ECO:0000256" key="2">
    <source>
        <dbReference type="ARBA" id="ARBA00022723"/>
    </source>
</evidence>
<evidence type="ECO:0000313" key="8">
    <source>
        <dbReference type="EMBL" id="PXF40339.1"/>
    </source>
</evidence>
<dbReference type="SUPFAM" id="SSF53098">
    <property type="entry name" value="Ribonuclease H-like"/>
    <property type="match status" value="1"/>
</dbReference>
<keyword evidence="2" id="KW-0479">Metal-binding</keyword>
<proteinExistence type="predicted"/>
<gene>
    <name evidence="8" type="ORF">BWQ96_09952</name>
</gene>
<feature type="domain" description="HAT C-terminal dimerisation" evidence="7">
    <location>
        <begin position="657"/>
        <end position="723"/>
    </location>
</feature>
<organism evidence="8 9">
    <name type="scientific">Gracilariopsis chorda</name>
    <dbReference type="NCBI Taxonomy" id="448386"/>
    <lineage>
        <taxon>Eukaryota</taxon>
        <taxon>Rhodophyta</taxon>
        <taxon>Florideophyceae</taxon>
        <taxon>Rhodymeniophycidae</taxon>
        <taxon>Gracilariales</taxon>
        <taxon>Gracilariaceae</taxon>
        <taxon>Gracilariopsis</taxon>
    </lineage>
</organism>
<evidence type="ECO:0000256" key="6">
    <source>
        <dbReference type="SAM" id="MobiDB-lite"/>
    </source>
</evidence>
<dbReference type="GO" id="GO:0046983">
    <property type="term" value="F:protein dimerization activity"/>
    <property type="evidence" value="ECO:0007669"/>
    <property type="project" value="InterPro"/>
</dbReference>
<evidence type="ECO:0000256" key="4">
    <source>
        <dbReference type="ARBA" id="ARBA00022833"/>
    </source>
</evidence>
<accession>A0A2V3IE20</accession>
<dbReference type="InterPro" id="IPR052035">
    <property type="entry name" value="ZnF_BED_domain_contain"/>
</dbReference>
<evidence type="ECO:0000256" key="3">
    <source>
        <dbReference type="ARBA" id="ARBA00022771"/>
    </source>
</evidence>
<dbReference type="GO" id="GO:0008270">
    <property type="term" value="F:zinc ion binding"/>
    <property type="evidence" value="ECO:0007669"/>
    <property type="project" value="UniProtKB-KW"/>
</dbReference>
<name>A0A2V3IE20_9FLOR</name>
<dbReference type="OrthoDB" id="2438421at2759"/>
<dbReference type="GO" id="GO:0005634">
    <property type="term" value="C:nucleus"/>
    <property type="evidence" value="ECO:0007669"/>
    <property type="project" value="UniProtKB-SubCell"/>
</dbReference>
<feature type="region of interest" description="Disordered" evidence="6">
    <location>
        <begin position="730"/>
        <end position="750"/>
    </location>
</feature>
<evidence type="ECO:0000256" key="1">
    <source>
        <dbReference type="ARBA" id="ARBA00004123"/>
    </source>
</evidence>
<evidence type="ECO:0000313" key="9">
    <source>
        <dbReference type="Proteomes" id="UP000247409"/>
    </source>
</evidence>
<protein>
    <submittedName>
        <fullName evidence="8">Putative AC9 transposase</fullName>
    </submittedName>
</protein>
<keyword evidence="4" id="KW-0862">Zinc</keyword>
<dbReference type="InterPro" id="IPR008906">
    <property type="entry name" value="HATC_C_dom"/>
</dbReference>
<feature type="compositionally biased region" description="Low complexity" evidence="6">
    <location>
        <begin position="1"/>
        <end position="15"/>
    </location>
</feature>
<dbReference type="STRING" id="448386.A0A2V3IE20"/>
<feature type="compositionally biased region" description="Basic and acidic residues" evidence="6">
    <location>
        <begin position="20"/>
        <end position="33"/>
    </location>
</feature>
<dbReference type="Pfam" id="PF05699">
    <property type="entry name" value="Dimer_Tnp_hAT"/>
    <property type="match status" value="1"/>
</dbReference>
<dbReference type="Proteomes" id="UP000247409">
    <property type="component" value="Unassembled WGS sequence"/>
</dbReference>
<keyword evidence="5" id="KW-0539">Nucleus</keyword>
<reference evidence="8 9" key="1">
    <citation type="journal article" date="2018" name="Mol. Biol. Evol.">
        <title>Analysis of the draft genome of the red seaweed Gracilariopsis chorda provides insights into genome size evolution in Rhodophyta.</title>
        <authorList>
            <person name="Lee J."/>
            <person name="Yang E.C."/>
            <person name="Graf L."/>
            <person name="Yang J.H."/>
            <person name="Qiu H."/>
            <person name="Zel Zion U."/>
            <person name="Chan C.X."/>
            <person name="Stephens T.G."/>
            <person name="Weber A.P.M."/>
            <person name="Boo G.H."/>
            <person name="Boo S.M."/>
            <person name="Kim K.M."/>
            <person name="Shin Y."/>
            <person name="Jung M."/>
            <person name="Lee S.J."/>
            <person name="Yim H.S."/>
            <person name="Lee J.H."/>
            <person name="Bhattacharya D."/>
            <person name="Yoon H.S."/>
        </authorList>
    </citation>
    <scope>NUCLEOTIDE SEQUENCE [LARGE SCALE GENOMIC DNA]</scope>
    <source>
        <strain evidence="8 9">SKKU-2015</strain>
        <tissue evidence="8">Whole body</tissue>
    </source>
</reference>
<evidence type="ECO:0000259" key="7">
    <source>
        <dbReference type="Pfam" id="PF05699"/>
    </source>
</evidence>
<comment type="caution">
    <text evidence="8">The sequence shown here is derived from an EMBL/GenBank/DDBJ whole genome shotgun (WGS) entry which is preliminary data.</text>
</comment>
<dbReference type="InterPro" id="IPR012337">
    <property type="entry name" value="RNaseH-like_sf"/>
</dbReference>
<dbReference type="PANTHER" id="PTHR46481:SF10">
    <property type="entry name" value="ZINC FINGER BED DOMAIN-CONTAINING PROTEIN 39"/>
    <property type="match status" value="1"/>
</dbReference>
<keyword evidence="9" id="KW-1185">Reference proteome</keyword>
<dbReference type="PANTHER" id="PTHR46481">
    <property type="entry name" value="ZINC FINGER BED DOMAIN-CONTAINING PROTEIN 4"/>
    <property type="match status" value="1"/>
</dbReference>
<dbReference type="AlphaFoldDB" id="A0A2V3IE20"/>
<dbReference type="EMBL" id="NBIV01000309">
    <property type="protein sequence ID" value="PXF40339.1"/>
    <property type="molecule type" value="Genomic_DNA"/>
</dbReference>
<feature type="region of interest" description="Disordered" evidence="6">
    <location>
        <begin position="1"/>
        <end position="33"/>
    </location>
</feature>
<keyword evidence="3" id="KW-0863">Zinc-finger</keyword>